<evidence type="ECO:0000313" key="3">
    <source>
        <dbReference type="Proteomes" id="UP001178507"/>
    </source>
</evidence>
<name>A0AA36HSC0_9DINO</name>
<dbReference type="AlphaFoldDB" id="A0AA36HSC0"/>
<dbReference type="Proteomes" id="UP001178507">
    <property type="component" value="Unassembled WGS sequence"/>
</dbReference>
<evidence type="ECO:0000313" key="2">
    <source>
        <dbReference type="EMBL" id="CAJ1400886.1"/>
    </source>
</evidence>
<proteinExistence type="predicted"/>
<dbReference type="EMBL" id="CAUJNA010000252">
    <property type="protein sequence ID" value="CAJ1374438.1"/>
    <property type="molecule type" value="Genomic_DNA"/>
</dbReference>
<accession>A0AA36HSC0</accession>
<reference evidence="1" key="1">
    <citation type="submission" date="2023-08" db="EMBL/GenBank/DDBJ databases">
        <authorList>
            <person name="Chen Y."/>
            <person name="Shah S."/>
            <person name="Dougan E. K."/>
            <person name="Thang M."/>
            <person name="Chan C."/>
        </authorList>
    </citation>
    <scope>NUCLEOTIDE SEQUENCE</scope>
</reference>
<organism evidence="1 3">
    <name type="scientific">Effrenium voratum</name>
    <dbReference type="NCBI Taxonomy" id="2562239"/>
    <lineage>
        <taxon>Eukaryota</taxon>
        <taxon>Sar</taxon>
        <taxon>Alveolata</taxon>
        <taxon>Dinophyceae</taxon>
        <taxon>Suessiales</taxon>
        <taxon>Symbiodiniaceae</taxon>
        <taxon>Effrenium</taxon>
    </lineage>
</organism>
<dbReference type="EMBL" id="CAUJNA010003390">
    <property type="protein sequence ID" value="CAJ1400886.1"/>
    <property type="molecule type" value="Genomic_DNA"/>
</dbReference>
<protein>
    <submittedName>
        <fullName evidence="1">Uncharacterized protein</fullName>
    </submittedName>
</protein>
<feature type="non-terminal residue" evidence="1">
    <location>
        <position position="1"/>
    </location>
</feature>
<gene>
    <name evidence="2" type="ORF">EVOR1521_LOCUS24130</name>
    <name evidence="1" type="ORF">EVOR1521_LOCUS3995</name>
</gene>
<feature type="non-terminal residue" evidence="1">
    <location>
        <position position="56"/>
    </location>
</feature>
<sequence>EEGEEAAGDDIQAVQPQCEDDEVAEGMGCSADPVVLAALTSLGEELLEDAARSLPW</sequence>
<comment type="caution">
    <text evidence="1">The sequence shown here is derived from an EMBL/GenBank/DDBJ whole genome shotgun (WGS) entry which is preliminary data.</text>
</comment>
<evidence type="ECO:0000313" key="1">
    <source>
        <dbReference type="EMBL" id="CAJ1374438.1"/>
    </source>
</evidence>
<keyword evidence="3" id="KW-1185">Reference proteome</keyword>